<feature type="domain" description="Fanconi anaemia group A protein N-terminal" evidence="2">
    <location>
        <begin position="116"/>
        <end position="459"/>
    </location>
</feature>
<reference evidence="5" key="1">
    <citation type="submission" date="2025-08" db="UniProtKB">
        <authorList>
            <consortium name="RefSeq"/>
        </authorList>
    </citation>
    <scope>IDENTIFICATION</scope>
    <source>
        <tissue evidence="5">Total insect</tissue>
    </source>
</reference>
<dbReference type="InterPro" id="IPR031729">
    <property type="entry name" value="Fanconi_A_N"/>
</dbReference>
<accession>A0A6P8ZYE3</accession>
<evidence type="ECO:0000313" key="5">
    <source>
        <dbReference type="RefSeq" id="XP_034250114.1"/>
    </source>
</evidence>
<dbReference type="OrthoDB" id="2287188at2759"/>
<dbReference type="GO" id="GO:0036297">
    <property type="term" value="P:interstrand cross-link repair"/>
    <property type="evidence" value="ECO:0007669"/>
    <property type="project" value="InterPro"/>
</dbReference>
<dbReference type="RefSeq" id="XP_034250114.1">
    <property type="nucleotide sequence ID" value="XM_034394223.1"/>
</dbReference>
<feature type="region of interest" description="Disordered" evidence="1">
    <location>
        <begin position="566"/>
        <end position="612"/>
    </location>
</feature>
<dbReference type="InParanoid" id="A0A6P8ZYE3"/>
<organism evidence="5">
    <name type="scientific">Thrips palmi</name>
    <name type="common">Melon thrips</name>
    <dbReference type="NCBI Taxonomy" id="161013"/>
    <lineage>
        <taxon>Eukaryota</taxon>
        <taxon>Metazoa</taxon>
        <taxon>Ecdysozoa</taxon>
        <taxon>Arthropoda</taxon>
        <taxon>Hexapoda</taxon>
        <taxon>Insecta</taxon>
        <taxon>Pterygota</taxon>
        <taxon>Neoptera</taxon>
        <taxon>Paraneoptera</taxon>
        <taxon>Thysanoptera</taxon>
        <taxon>Terebrantia</taxon>
        <taxon>Thripoidea</taxon>
        <taxon>Thripidae</taxon>
        <taxon>Thrips</taxon>
    </lineage>
</organism>
<dbReference type="GeneID" id="117650662"/>
<feature type="compositionally biased region" description="Basic and acidic residues" evidence="1">
    <location>
        <begin position="570"/>
        <end position="612"/>
    </location>
</feature>
<proteinExistence type="predicted"/>
<dbReference type="InterPro" id="IPR055386">
    <property type="entry name" value="FANCA_helical"/>
</dbReference>
<dbReference type="PANTHER" id="PTHR12047">
    <property type="entry name" value="FANCONI ANEMIA GROUP A PROTEIN"/>
    <property type="match status" value="1"/>
</dbReference>
<dbReference type="InterPro" id="IPR003516">
    <property type="entry name" value="FANCA"/>
</dbReference>
<dbReference type="Pfam" id="PF15865">
    <property type="entry name" value="Fanconi_A_N"/>
    <property type="match status" value="1"/>
</dbReference>
<dbReference type="AlphaFoldDB" id="A0A6P8ZYE3"/>
<name>A0A6P8ZYE3_THRPL</name>
<evidence type="ECO:0000259" key="3">
    <source>
        <dbReference type="Pfam" id="PF24781"/>
    </source>
</evidence>
<feature type="domain" description="Fanconi anaemia group A protein helical" evidence="3">
    <location>
        <begin position="483"/>
        <end position="567"/>
    </location>
</feature>
<keyword evidence="4" id="KW-1185">Reference proteome</keyword>
<gene>
    <name evidence="5" type="primary">LOC117650662</name>
</gene>
<dbReference type="Pfam" id="PF24781">
    <property type="entry name" value="FANCA_helical"/>
    <property type="match status" value="1"/>
</dbReference>
<evidence type="ECO:0000256" key="1">
    <source>
        <dbReference type="SAM" id="MobiDB-lite"/>
    </source>
</evidence>
<evidence type="ECO:0000259" key="2">
    <source>
        <dbReference type="Pfam" id="PF15865"/>
    </source>
</evidence>
<dbReference type="GO" id="GO:0043240">
    <property type="term" value="C:Fanconi anaemia nuclear complex"/>
    <property type="evidence" value="ECO:0007669"/>
    <property type="project" value="InterPro"/>
</dbReference>
<dbReference type="KEGG" id="tpal:117650662"/>
<sequence>MTLRLTSMDDLSDFLTIRCKPRIPLDANDAWELLTQKLADLKERDSTFPEVSSADLLVCRCVNTLHDASRNSKRPFAVPSNDSLAACEAIIDDAKNLLSDNFLYKTDLAKALINIEVNIPLLLVWKLHNAEILQLSSYVCRKIGHGEEKLVSDAIIWFLSNSEDSPEYATVVKDTFASLLVASQSRSLNLQLATICASILKKCADDIVDLAMSLSLPEQCATSTSTESTIEFFDFSYLRSSDLWSCGGEAMEQFVCAHLLRLLGEQPSHFDQTLTGAVAMQEKCSLSSVGHFFKDLLSLIVSGLGAEKILNQLGVAVVRPTVNWKIIFSLIAVLLSEKPECCDDLRKLTDELIQVGLEGGRQTELSAGFLIARQCCSCDSNNFGSYSLWFSENFGPNSTTAKNTVQFQSLLQLLTTIVPVESAENLRVHINKVPQAPMSCHSLLHDYAVLARTRLADLNESAELTGLFADSSRDAVSGLDSKQRDIVRVLQHFQGNKEIMKPVLEASVLRRSYYRNVFLVELMRLPGSAEKEFTPEDFGLNRETRHEFIMALNKMGKIPEKMFKAYKGNRSPEGKGQRSNAESKEARKETKSDTDQPKKRKSLELKPKRLAQ</sequence>
<protein>
    <submittedName>
        <fullName evidence="5">Fanconi anemia group A protein homolog</fullName>
    </submittedName>
</protein>
<dbReference type="PANTHER" id="PTHR12047:SF2">
    <property type="entry name" value="FANCONI ANEMIA GROUP A PROTEIN"/>
    <property type="match status" value="1"/>
</dbReference>
<dbReference type="Proteomes" id="UP000515158">
    <property type="component" value="Unplaced"/>
</dbReference>
<evidence type="ECO:0000313" key="4">
    <source>
        <dbReference type="Proteomes" id="UP000515158"/>
    </source>
</evidence>